<feature type="transmembrane region" description="Helical" evidence="7">
    <location>
        <begin position="419"/>
        <end position="440"/>
    </location>
</feature>
<dbReference type="Pfam" id="PF07690">
    <property type="entry name" value="MFS_1"/>
    <property type="match status" value="1"/>
</dbReference>
<dbReference type="GO" id="GO:0016020">
    <property type="term" value="C:membrane"/>
    <property type="evidence" value="ECO:0007669"/>
    <property type="project" value="UniProtKB-SubCell"/>
</dbReference>
<name>A0A1V6UFM0_9EURO</name>
<dbReference type="PANTHER" id="PTHR43791:SF104">
    <property type="entry name" value="MAJOR FACILITATOR SUPERFAMILY (MFS) PROFILE DOMAIN-CONTAINING PROTEIN-RELATED"/>
    <property type="match status" value="1"/>
</dbReference>
<feature type="transmembrane region" description="Helical" evidence="7">
    <location>
        <begin position="356"/>
        <end position="376"/>
    </location>
</feature>
<feature type="transmembrane region" description="Helical" evidence="7">
    <location>
        <begin position="276"/>
        <end position="295"/>
    </location>
</feature>
<evidence type="ECO:0000313" key="10">
    <source>
        <dbReference type="Proteomes" id="UP000191500"/>
    </source>
</evidence>
<accession>A0A1V6UFM0</accession>
<sequence length="574" mass="65519">MPVQPQDSRSVFIHNHNNNPGYCEMTVEEANKKASDAESIDLKAPPRVSSAESSSSSTFDGPRAKQTDCAFDTTEDPRFYKPIPEYEGAHRWDPDFEWSEQEEKAVVRKIDWRVCTFACVTFFALQLDRGNIVQATSDNMLDDLGMTTNDYNTGQTIFYLTFLFAELPSQLISKWVGPDRWIPVQMISWSLIASCQAFIQNKNGFWATRAMLGLLEGGFIPDTILFLSFWYKSKELPIRLSFFWMTYEATAIISAFLAFGFLHIRQSDGTGGWRYLFALEGLITGLIGIVAAFWMPPSPTQTAGRFRGKNGWFNEHEEKIMVNRVLRDDPSKGSMHNRQAVTPKLLWQALKDYDMWLIYLLGLTWLIPTTPATSYISLELKSLGFSTFNTNLLTIPAYVIFIVNLLVWTWMSERFNQRLLLGVGAELWALILLIALETVSESASAWVRWVLLILLIGMPYVHAIIVAITSRNAGSVRTRTVATAVYNMMVQASNIIGNNVYRTEDKPYYHTGNKALIGLAVWSMAIFIIAKIYYVRRNKQNAAIWDKMSSEERSRYVVENKDLGNKRVDFRFLH</sequence>
<feature type="transmembrane region" description="Helical" evidence="7">
    <location>
        <begin position="446"/>
        <end position="468"/>
    </location>
</feature>
<proteinExistence type="predicted"/>
<keyword evidence="4 7" id="KW-1133">Transmembrane helix</keyword>
<evidence type="ECO:0000256" key="2">
    <source>
        <dbReference type="ARBA" id="ARBA00022448"/>
    </source>
</evidence>
<feature type="transmembrane region" description="Helical" evidence="7">
    <location>
        <begin position="388"/>
        <end position="407"/>
    </location>
</feature>
<feature type="domain" description="Major facilitator superfamily (MFS) profile" evidence="8">
    <location>
        <begin position="114"/>
        <end position="538"/>
    </location>
</feature>
<feature type="region of interest" description="Disordered" evidence="6">
    <location>
        <begin position="28"/>
        <end position="68"/>
    </location>
</feature>
<evidence type="ECO:0000256" key="6">
    <source>
        <dbReference type="SAM" id="MobiDB-lite"/>
    </source>
</evidence>
<feature type="transmembrane region" description="Helical" evidence="7">
    <location>
        <begin position="242"/>
        <end position="264"/>
    </location>
</feature>
<dbReference type="SUPFAM" id="SSF103473">
    <property type="entry name" value="MFS general substrate transporter"/>
    <property type="match status" value="1"/>
</dbReference>
<dbReference type="PANTHER" id="PTHR43791">
    <property type="entry name" value="PERMEASE-RELATED"/>
    <property type="match status" value="1"/>
</dbReference>
<organism evidence="9 10">
    <name type="scientific">Penicillium coprophilum</name>
    <dbReference type="NCBI Taxonomy" id="36646"/>
    <lineage>
        <taxon>Eukaryota</taxon>
        <taxon>Fungi</taxon>
        <taxon>Dikarya</taxon>
        <taxon>Ascomycota</taxon>
        <taxon>Pezizomycotina</taxon>
        <taxon>Eurotiomycetes</taxon>
        <taxon>Eurotiomycetidae</taxon>
        <taxon>Eurotiales</taxon>
        <taxon>Aspergillaceae</taxon>
        <taxon>Penicillium</taxon>
    </lineage>
</organism>
<dbReference type="Gene3D" id="1.20.1250.20">
    <property type="entry name" value="MFS general substrate transporter like domains"/>
    <property type="match status" value="2"/>
</dbReference>
<keyword evidence="3 7" id="KW-0812">Transmembrane</keyword>
<dbReference type="InterPro" id="IPR011701">
    <property type="entry name" value="MFS"/>
</dbReference>
<keyword evidence="2" id="KW-0813">Transport</keyword>
<evidence type="ECO:0000256" key="4">
    <source>
        <dbReference type="ARBA" id="ARBA00022989"/>
    </source>
</evidence>
<dbReference type="InterPro" id="IPR036259">
    <property type="entry name" value="MFS_trans_sf"/>
</dbReference>
<comment type="subcellular location">
    <subcellularLocation>
        <location evidence="1">Membrane</location>
        <topology evidence="1">Multi-pass membrane protein</topology>
    </subcellularLocation>
</comment>
<dbReference type="STRING" id="36646.A0A1V6UFM0"/>
<evidence type="ECO:0000256" key="7">
    <source>
        <dbReference type="SAM" id="Phobius"/>
    </source>
</evidence>
<dbReference type="InterPro" id="IPR020846">
    <property type="entry name" value="MFS_dom"/>
</dbReference>
<dbReference type="FunFam" id="1.20.1250.20:FF:000247">
    <property type="entry name" value="MFS general substrate transporter"/>
    <property type="match status" value="1"/>
</dbReference>
<feature type="transmembrane region" description="Helical" evidence="7">
    <location>
        <begin position="516"/>
        <end position="534"/>
    </location>
</feature>
<evidence type="ECO:0000313" key="9">
    <source>
        <dbReference type="EMBL" id="OQE37220.1"/>
    </source>
</evidence>
<feature type="transmembrane region" description="Helical" evidence="7">
    <location>
        <begin position="211"/>
        <end position="230"/>
    </location>
</feature>
<dbReference type="FunFam" id="1.20.1250.20:FF:000106">
    <property type="entry name" value="MFS transporter, putative"/>
    <property type="match status" value="1"/>
</dbReference>
<dbReference type="GO" id="GO:0022857">
    <property type="term" value="F:transmembrane transporter activity"/>
    <property type="evidence" value="ECO:0007669"/>
    <property type="project" value="InterPro"/>
</dbReference>
<evidence type="ECO:0000256" key="1">
    <source>
        <dbReference type="ARBA" id="ARBA00004141"/>
    </source>
</evidence>
<feature type="transmembrane region" description="Helical" evidence="7">
    <location>
        <begin position="480"/>
        <end position="496"/>
    </location>
</feature>
<dbReference type="Proteomes" id="UP000191500">
    <property type="component" value="Unassembled WGS sequence"/>
</dbReference>
<gene>
    <name evidence="9" type="ORF">PENCOP_c010G06961</name>
</gene>
<comment type="caution">
    <text evidence="9">The sequence shown here is derived from an EMBL/GenBank/DDBJ whole genome shotgun (WGS) entry which is preliminary data.</text>
</comment>
<protein>
    <recommendedName>
        <fullName evidence="8">Major facilitator superfamily (MFS) profile domain-containing protein</fullName>
    </recommendedName>
</protein>
<dbReference type="EMBL" id="MDDG01000010">
    <property type="protein sequence ID" value="OQE37220.1"/>
    <property type="molecule type" value="Genomic_DNA"/>
</dbReference>
<dbReference type="AlphaFoldDB" id="A0A1V6UFM0"/>
<evidence type="ECO:0000256" key="5">
    <source>
        <dbReference type="ARBA" id="ARBA00023136"/>
    </source>
</evidence>
<evidence type="ECO:0000259" key="8">
    <source>
        <dbReference type="PROSITE" id="PS50850"/>
    </source>
</evidence>
<evidence type="ECO:0000256" key="3">
    <source>
        <dbReference type="ARBA" id="ARBA00022692"/>
    </source>
</evidence>
<keyword evidence="10" id="KW-1185">Reference proteome</keyword>
<reference evidence="10" key="1">
    <citation type="journal article" date="2017" name="Nat. Microbiol.">
        <title>Global analysis of biosynthetic gene clusters reveals vast potential of secondary metabolite production in Penicillium species.</title>
        <authorList>
            <person name="Nielsen J.C."/>
            <person name="Grijseels S."/>
            <person name="Prigent S."/>
            <person name="Ji B."/>
            <person name="Dainat J."/>
            <person name="Nielsen K.F."/>
            <person name="Frisvad J.C."/>
            <person name="Workman M."/>
            <person name="Nielsen J."/>
        </authorList>
    </citation>
    <scope>NUCLEOTIDE SEQUENCE [LARGE SCALE GENOMIC DNA]</scope>
    <source>
        <strain evidence="10">IBT 31321</strain>
    </source>
</reference>
<dbReference type="PROSITE" id="PS50850">
    <property type="entry name" value="MFS"/>
    <property type="match status" value="1"/>
</dbReference>
<keyword evidence="5 7" id="KW-0472">Membrane</keyword>
<feature type="region of interest" description="Disordered" evidence="6">
    <location>
        <begin position="1"/>
        <end position="20"/>
    </location>
</feature>